<dbReference type="Proteomes" id="UP000199039">
    <property type="component" value="Unassembled WGS sequence"/>
</dbReference>
<organism evidence="4 5">
    <name type="scientific">Sanguibacter gelidistatuariae</name>
    <dbReference type="NCBI Taxonomy" id="1814289"/>
    <lineage>
        <taxon>Bacteria</taxon>
        <taxon>Bacillati</taxon>
        <taxon>Actinomycetota</taxon>
        <taxon>Actinomycetes</taxon>
        <taxon>Micrococcales</taxon>
        <taxon>Sanguibacteraceae</taxon>
        <taxon>Sanguibacter</taxon>
    </lineage>
</organism>
<accession>A0A1G6HHJ6</accession>
<sequence>MHGGIVSVRLGLLALLADQSMHGYQLRQEFEARTGGTWPLNIGQVYTTLARLGRDGLVEAVGDGPAAQGVAGHDAGAAQGLGAEAATERYALTEAGRAEVARWWTTPVARSAPARDELAIKLALAVTVPGVDVVDVVQRQRTESMRALRDFTRLRRAADARDEPKDLAWTLVLDNLVFTTEAEMRWLDHVEARLARVARVARLAGVAQPDASRTGTTPSTGAGARATASAPERGKRR</sequence>
<dbReference type="EMBL" id="FMYH01000001">
    <property type="protein sequence ID" value="SDB93787.1"/>
    <property type="molecule type" value="Genomic_DNA"/>
</dbReference>
<evidence type="ECO:0000259" key="3">
    <source>
        <dbReference type="Pfam" id="PF10400"/>
    </source>
</evidence>
<evidence type="ECO:0000259" key="2">
    <source>
        <dbReference type="Pfam" id="PF03551"/>
    </source>
</evidence>
<gene>
    <name evidence="4" type="ORF">SAMN05216410_1054</name>
</gene>
<evidence type="ECO:0000313" key="5">
    <source>
        <dbReference type="Proteomes" id="UP000199039"/>
    </source>
</evidence>
<dbReference type="STRING" id="1814289.SAMN05216410_1054"/>
<protein>
    <submittedName>
        <fullName evidence="4">Transcriptional regulator, PadR family</fullName>
    </submittedName>
</protein>
<dbReference type="InterPro" id="IPR036388">
    <property type="entry name" value="WH-like_DNA-bd_sf"/>
</dbReference>
<reference evidence="4 5" key="1">
    <citation type="submission" date="2016-09" db="EMBL/GenBank/DDBJ databases">
        <authorList>
            <person name="Capua I."/>
            <person name="De Benedictis P."/>
            <person name="Joannis T."/>
            <person name="Lombin L.H."/>
            <person name="Cattoli G."/>
        </authorList>
    </citation>
    <scope>NUCLEOTIDE SEQUENCE [LARGE SCALE GENOMIC DNA]</scope>
    <source>
        <strain evidence="4 5">ISLP-3</strain>
    </source>
</reference>
<dbReference type="PANTHER" id="PTHR43252:SF2">
    <property type="entry name" value="TRANSCRIPTION REGULATOR, PADR-LIKE FAMILY"/>
    <property type="match status" value="1"/>
</dbReference>
<feature type="region of interest" description="Disordered" evidence="1">
    <location>
        <begin position="206"/>
        <end position="237"/>
    </location>
</feature>
<dbReference type="InterPro" id="IPR036390">
    <property type="entry name" value="WH_DNA-bd_sf"/>
</dbReference>
<dbReference type="InterPro" id="IPR018309">
    <property type="entry name" value="Tscrpt_reg_PadR_C"/>
</dbReference>
<keyword evidence="5" id="KW-1185">Reference proteome</keyword>
<dbReference type="Pfam" id="PF03551">
    <property type="entry name" value="PadR"/>
    <property type="match status" value="1"/>
</dbReference>
<dbReference type="SUPFAM" id="SSF46785">
    <property type="entry name" value="Winged helix' DNA-binding domain"/>
    <property type="match status" value="1"/>
</dbReference>
<dbReference type="Gene3D" id="6.10.140.190">
    <property type="match status" value="1"/>
</dbReference>
<evidence type="ECO:0000256" key="1">
    <source>
        <dbReference type="SAM" id="MobiDB-lite"/>
    </source>
</evidence>
<feature type="domain" description="Transcription regulator PadR C-terminal" evidence="3">
    <location>
        <begin position="115"/>
        <end position="194"/>
    </location>
</feature>
<dbReference type="AlphaFoldDB" id="A0A1G6HHJ6"/>
<evidence type="ECO:0000313" key="4">
    <source>
        <dbReference type="EMBL" id="SDB93787.1"/>
    </source>
</evidence>
<feature type="compositionally biased region" description="Low complexity" evidence="1">
    <location>
        <begin position="206"/>
        <end position="231"/>
    </location>
</feature>
<dbReference type="Gene3D" id="1.10.10.10">
    <property type="entry name" value="Winged helix-like DNA-binding domain superfamily/Winged helix DNA-binding domain"/>
    <property type="match status" value="1"/>
</dbReference>
<feature type="domain" description="Transcription regulator PadR N-terminal" evidence="2">
    <location>
        <begin position="12"/>
        <end position="60"/>
    </location>
</feature>
<name>A0A1G6HHJ6_9MICO</name>
<proteinExistence type="predicted"/>
<dbReference type="Pfam" id="PF10400">
    <property type="entry name" value="Vir_act_alpha_C"/>
    <property type="match status" value="1"/>
</dbReference>
<dbReference type="InterPro" id="IPR005149">
    <property type="entry name" value="Tscrpt_reg_PadR_N"/>
</dbReference>
<dbReference type="PANTHER" id="PTHR43252">
    <property type="entry name" value="TRANSCRIPTIONAL REGULATOR YQJI"/>
    <property type="match status" value="1"/>
</dbReference>